<comment type="caution">
    <text evidence="2">The sequence shown here is derived from an EMBL/GenBank/DDBJ whole genome shotgun (WGS) entry which is preliminary data.</text>
</comment>
<feature type="region of interest" description="Disordered" evidence="1">
    <location>
        <begin position="227"/>
        <end position="264"/>
    </location>
</feature>
<feature type="compositionally biased region" description="Basic and acidic residues" evidence="1">
    <location>
        <begin position="238"/>
        <end position="254"/>
    </location>
</feature>
<reference evidence="2 3" key="1">
    <citation type="journal article" date="2019" name="Appl. Microbiol. Biotechnol.">
        <title>Genome sequence of Isaria javanica and comparative genome analysis insights into family S53 peptidase evolution in fungal entomopathogens.</title>
        <authorList>
            <person name="Lin R."/>
            <person name="Zhang X."/>
            <person name="Xin B."/>
            <person name="Zou M."/>
            <person name="Gao Y."/>
            <person name="Qin F."/>
            <person name="Hu Q."/>
            <person name="Xie B."/>
            <person name="Cheng X."/>
        </authorList>
    </citation>
    <scope>NUCLEOTIDE SEQUENCE [LARGE SCALE GENOMIC DNA]</scope>
    <source>
        <strain evidence="2 3">IJ1G</strain>
    </source>
</reference>
<feature type="region of interest" description="Disordered" evidence="1">
    <location>
        <begin position="1"/>
        <end position="38"/>
    </location>
</feature>
<feature type="compositionally biased region" description="Polar residues" evidence="1">
    <location>
        <begin position="227"/>
        <end position="236"/>
    </location>
</feature>
<dbReference type="AlphaFoldDB" id="A0A545ULG8"/>
<feature type="region of interest" description="Disordered" evidence="1">
    <location>
        <begin position="185"/>
        <end position="207"/>
    </location>
</feature>
<accession>A0A545ULG8</accession>
<sequence length="398" mass="43548">MSEWSQPPDAQLEGYEPVAAPRVPNRSGVPVSGSSSASFLAEIKSPTEEGELNSLFSQRRLVDEQIPCRLPAMGGVVGEDPIYADMCPSGGATVGYDVPSAGSTDGGVRRCYSAAPDHMDTVPVGATGIMQLGAWRAHASPSINLMHFASDAGCYRFAMQQDGYEGNAMQVTQDYTTERNTLIDKETTRQPNSPSPAPTLSTIPNTPRAMPPGFEIDGDFGDVQHSSPPSLVTSASVRGRERTGLAERKDECKSTTKMVDNDNPPDFPHSHDATACSNIVVGYDEKTVVPDSTAVSEYDADNSDARTDDVFSHTTRRIYNETREVRERDDMLYDKLDDVERMIASVTSTLSRTNDRLQAMHTKFDDRLEAMHTEILERFDALHEEIASLSAQQEQDDN</sequence>
<gene>
    <name evidence="2" type="ORF">IF1G_11071</name>
</gene>
<feature type="compositionally biased region" description="Low complexity" evidence="1">
    <location>
        <begin position="27"/>
        <end position="38"/>
    </location>
</feature>
<keyword evidence="3" id="KW-1185">Reference proteome</keyword>
<evidence type="ECO:0000256" key="1">
    <source>
        <dbReference type="SAM" id="MobiDB-lite"/>
    </source>
</evidence>
<protein>
    <submittedName>
        <fullName evidence="2">Fungal zinc cluster transcription factor</fullName>
    </submittedName>
</protein>
<dbReference type="Proteomes" id="UP000315783">
    <property type="component" value="Unassembled WGS sequence"/>
</dbReference>
<dbReference type="EMBL" id="SPUK01000029">
    <property type="protein sequence ID" value="TQV90312.1"/>
    <property type="molecule type" value="Genomic_DNA"/>
</dbReference>
<organism evidence="2 3">
    <name type="scientific">Cordyceps javanica</name>
    <dbReference type="NCBI Taxonomy" id="43265"/>
    <lineage>
        <taxon>Eukaryota</taxon>
        <taxon>Fungi</taxon>
        <taxon>Dikarya</taxon>
        <taxon>Ascomycota</taxon>
        <taxon>Pezizomycotina</taxon>
        <taxon>Sordariomycetes</taxon>
        <taxon>Hypocreomycetidae</taxon>
        <taxon>Hypocreales</taxon>
        <taxon>Cordycipitaceae</taxon>
        <taxon>Cordyceps</taxon>
    </lineage>
</organism>
<name>A0A545ULG8_9HYPO</name>
<proteinExistence type="predicted"/>
<dbReference type="STRING" id="43265.A0A545ULG8"/>
<evidence type="ECO:0000313" key="2">
    <source>
        <dbReference type="EMBL" id="TQV90312.1"/>
    </source>
</evidence>
<evidence type="ECO:0000313" key="3">
    <source>
        <dbReference type="Proteomes" id="UP000315783"/>
    </source>
</evidence>